<dbReference type="Proteomes" id="UP001358586">
    <property type="component" value="Chromosome 7"/>
</dbReference>
<keyword evidence="2" id="KW-1185">Reference proteome</keyword>
<evidence type="ECO:0000313" key="2">
    <source>
        <dbReference type="Proteomes" id="UP001358586"/>
    </source>
</evidence>
<comment type="caution">
    <text evidence="1">The sequence shown here is derived from an EMBL/GenBank/DDBJ whole genome shotgun (WGS) entry which is preliminary data.</text>
</comment>
<dbReference type="EMBL" id="JARKNE010000007">
    <property type="protein sequence ID" value="KAK5820223.1"/>
    <property type="molecule type" value="Genomic_DNA"/>
</dbReference>
<organism evidence="1 2">
    <name type="scientific">Gossypium arboreum</name>
    <name type="common">Tree cotton</name>
    <name type="synonym">Gossypium nanking</name>
    <dbReference type="NCBI Taxonomy" id="29729"/>
    <lineage>
        <taxon>Eukaryota</taxon>
        <taxon>Viridiplantae</taxon>
        <taxon>Streptophyta</taxon>
        <taxon>Embryophyta</taxon>
        <taxon>Tracheophyta</taxon>
        <taxon>Spermatophyta</taxon>
        <taxon>Magnoliopsida</taxon>
        <taxon>eudicotyledons</taxon>
        <taxon>Gunneridae</taxon>
        <taxon>Pentapetalae</taxon>
        <taxon>rosids</taxon>
        <taxon>malvids</taxon>
        <taxon>Malvales</taxon>
        <taxon>Malvaceae</taxon>
        <taxon>Malvoideae</taxon>
        <taxon>Gossypium</taxon>
    </lineage>
</organism>
<evidence type="ECO:0000313" key="1">
    <source>
        <dbReference type="EMBL" id="KAK5820223.1"/>
    </source>
</evidence>
<proteinExistence type="predicted"/>
<reference evidence="1 2" key="1">
    <citation type="submission" date="2023-03" db="EMBL/GenBank/DDBJ databases">
        <title>WGS of Gossypium arboreum.</title>
        <authorList>
            <person name="Yu D."/>
        </authorList>
    </citation>
    <scope>NUCLEOTIDE SEQUENCE [LARGE SCALE GENOMIC DNA]</scope>
    <source>
        <tissue evidence="1">Leaf</tissue>
    </source>
</reference>
<sequence>MGGPNTLRVMDITDKGIAVYRLAPYRIFLIVSIPEGRGQCVGDIRLDGLFEVLFGVIGWMNLQLYRGTLQNFGCLARYAEDSGSSNH</sequence>
<protein>
    <submittedName>
        <fullName evidence="1">Uncharacterized protein</fullName>
    </submittedName>
</protein>
<accession>A0ABR0PGB0</accession>
<name>A0ABR0PGB0_GOSAR</name>
<gene>
    <name evidence="1" type="ORF">PVK06_025269</name>
</gene>